<proteinExistence type="predicted"/>
<organism evidence="1 2">
    <name type="scientific">Aquipseudomonas ullengensis</name>
    <dbReference type="NCBI Taxonomy" id="2759166"/>
    <lineage>
        <taxon>Bacteria</taxon>
        <taxon>Pseudomonadati</taxon>
        <taxon>Pseudomonadota</taxon>
        <taxon>Gammaproteobacteria</taxon>
        <taxon>Pseudomonadales</taxon>
        <taxon>Pseudomonadaceae</taxon>
        <taxon>Aquipseudomonas</taxon>
    </lineage>
</organism>
<keyword evidence="2" id="KW-1185">Reference proteome</keyword>
<evidence type="ECO:0000313" key="2">
    <source>
        <dbReference type="Proteomes" id="UP000542720"/>
    </source>
</evidence>
<gene>
    <name evidence="1" type="ORF">H3H51_04195</name>
</gene>
<dbReference type="AlphaFoldDB" id="A0A7W4LJ99"/>
<dbReference type="EMBL" id="JACJUD010000001">
    <property type="protein sequence ID" value="MBB2494209.1"/>
    <property type="molecule type" value="Genomic_DNA"/>
</dbReference>
<accession>A0A7W4LJ99</accession>
<evidence type="ECO:0000313" key="1">
    <source>
        <dbReference type="EMBL" id="MBB2494209.1"/>
    </source>
</evidence>
<reference evidence="1 2" key="1">
    <citation type="submission" date="2020-08" db="EMBL/GenBank/DDBJ databases">
        <authorList>
            <person name="Kim C.M."/>
        </authorList>
    </citation>
    <scope>NUCLEOTIDE SEQUENCE [LARGE SCALE GENOMIC DNA]</scope>
    <source>
        <strain evidence="1 2">UL070</strain>
    </source>
</reference>
<dbReference type="Proteomes" id="UP000542720">
    <property type="component" value="Unassembled WGS sequence"/>
</dbReference>
<protein>
    <submittedName>
        <fullName evidence="1">Uncharacterized protein</fullName>
    </submittedName>
</protein>
<comment type="caution">
    <text evidence="1">The sequence shown here is derived from an EMBL/GenBank/DDBJ whole genome shotgun (WGS) entry which is preliminary data.</text>
</comment>
<name>A0A7W4LJ99_9GAMM</name>
<sequence length="114" mass="13057">MEKIYYVTEAFISNYNQGTDLLLIKTASGEIYGLSPEFEMCTKDIAMVSGLYSPDRPYPQAKWINFNSDIGTVPAGWYDLNNTSISNFIIGYRLESELQIHRFKKNQPTKNNSE</sequence>